<evidence type="ECO:0000256" key="1">
    <source>
        <dbReference type="SAM" id="MobiDB-lite"/>
    </source>
</evidence>
<protein>
    <submittedName>
        <fullName evidence="2">Uncharacterized protein</fullName>
    </submittedName>
</protein>
<evidence type="ECO:0000313" key="2">
    <source>
        <dbReference type="EMBL" id="VFK21507.1"/>
    </source>
</evidence>
<organism evidence="2">
    <name type="scientific">Candidatus Kentrum sp. LPFa</name>
    <dbReference type="NCBI Taxonomy" id="2126335"/>
    <lineage>
        <taxon>Bacteria</taxon>
        <taxon>Pseudomonadati</taxon>
        <taxon>Pseudomonadota</taxon>
        <taxon>Gammaproteobacteria</taxon>
        <taxon>Candidatus Kentrum</taxon>
    </lineage>
</organism>
<name>A0A450WWW4_9GAMM</name>
<dbReference type="EMBL" id="CAADFK010000260">
    <property type="protein sequence ID" value="VFK21507.1"/>
    <property type="molecule type" value="Genomic_DNA"/>
</dbReference>
<proteinExistence type="predicted"/>
<sequence>MTKTGTVEEITVTRDKEPDDSAKSMQKKASKLIISMTITTNTRFPSFLTPLVSGYLTFMKKASITPENERSYWGDRGARSIKSLAIQS</sequence>
<dbReference type="AlphaFoldDB" id="A0A450WWW4"/>
<feature type="region of interest" description="Disordered" evidence="1">
    <location>
        <begin position="1"/>
        <end position="24"/>
    </location>
</feature>
<accession>A0A450WWW4</accession>
<feature type="compositionally biased region" description="Basic and acidic residues" evidence="1">
    <location>
        <begin position="11"/>
        <end position="22"/>
    </location>
</feature>
<reference evidence="2" key="1">
    <citation type="submission" date="2019-02" db="EMBL/GenBank/DDBJ databases">
        <authorList>
            <person name="Gruber-Vodicka R. H."/>
            <person name="Seah K. B. B."/>
        </authorList>
    </citation>
    <scope>NUCLEOTIDE SEQUENCE</scope>
    <source>
        <strain evidence="2">BECK_S313</strain>
    </source>
</reference>
<gene>
    <name evidence="2" type="ORF">BECKLPF1236B_GA0070989_12604</name>
</gene>